<reference evidence="1 2" key="1">
    <citation type="journal article" date="2015" name="Antonie Van Leeuwenhoek">
        <title>Streptomyces klenkii sp. nov., isolated from deep marine sediment.</title>
        <authorList>
            <person name="Veyisoglu A."/>
            <person name="Sahin N."/>
        </authorList>
    </citation>
    <scope>NUCLEOTIDE SEQUENCE [LARGE SCALE GENOMIC DNA]</scope>
    <source>
        <strain evidence="1 2">KCTC 29202</strain>
    </source>
</reference>
<protein>
    <submittedName>
        <fullName evidence="1">Uncharacterized protein</fullName>
    </submittedName>
</protein>
<proteinExistence type="predicted"/>
<dbReference type="RefSeq" id="WP_120759469.1">
    <property type="nucleotide sequence ID" value="NZ_RBAM01000025.1"/>
</dbReference>
<dbReference type="EMBL" id="RBAM01000025">
    <property type="protein sequence ID" value="RKN61354.1"/>
    <property type="molecule type" value="Genomic_DNA"/>
</dbReference>
<comment type="caution">
    <text evidence="1">The sequence shown here is derived from an EMBL/GenBank/DDBJ whole genome shotgun (WGS) entry which is preliminary data.</text>
</comment>
<accession>A0A3B0AM48</accession>
<gene>
    <name evidence="1" type="ORF">D7231_32205</name>
</gene>
<dbReference type="OrthoDB" id="4332517at2"/>
<evidence type="ECO:0000313" key="2">
    <source>
        <dbReference type="Proteomes" id="UP000270343"/>
    </source>
</evidence>
<name>A0A3B0AM48_9ACTN</name>
<organism evidence="1 2">
    <name type="scientific">Streptomyces klenkii</name>
    <dbReference type="NCBI Taxonomy" id="1420899"/>
    <lineage>
        <taxon>Bacteria</taxon>
        <taxon>Bacillati</taxon>
        <taxon>Actinomycetota</taxon>
        <taxon>Actinomycetes</taxon>
        <taxon>Kitasatosporales</taxon>
        <taxon>Streptomycetaceae</taxon>
        <taxon>Streptomyces</taxon>
    </lineage>
</organism>
<dbReference type="Proteomes" id="UP000270343">
    <property type="component" value="Unassembled WGS sequence"/>
</dbReference>
<dbReference type="AlphaFoldDB" id="A0A3B0AM48"/>
<sequence>MAVAWWSGTRNVAELARTADITGDTVYDDLRSRGIEPEDRTAATERPRPRYEPLQAEAVHELSEPAAQALLPAPAPAQLAEETVPLARAA</sequence>
<keyword evidence="2" id="KW-1185">Reference proteome</keyword>
<evidence type="ECO:0000313" key="1">
    <source>
        <dbReference type="EMBL" id="RKN61354.1"/>
    </source>
</evidence>